<dbReference type="RefSeq" id="WP_247810359.1">
    <property type="nucleotide sequence ID" value="NZ_CP095855.1"/>
</dbReference>
<evidence type="ECO:0000313" key="2">
    <source>
        <dbReference type="Proteomes" id="UP000830198"/>
    </source>
</evidence>
<evidence type="ECO:0008006" key="3">
    <source>
        <dbReference type="Google" id="ProtNLM"/>
    </source>
</evidence>
<sequence length="161" mass="18325">MMKEQTPAIILEIEWCNVQRQLARQRDPGTQKLRDAFPTLEQAFQQLRTIHDDLFDARKVHKIGLPAYIRRASIYQGGALLLQREKRPSIQATIPGGAHLLVPAEKLSVGLLKTLGPFIAVLQTDNGYMLQLPEKKVLPKRLRVQADNKNSSGQRRNRKIK</sequence>
<dbReference type="EMBL" id="CP095855">
    <property type="protein sequence ID" value="UPK68018.1"/>
    <property type="molecule type" value="Genomic_DNA"/>
</dbReference>
<gene>
    <name evidence="1" type="ORF">MYF79_23990</name>
</gene>
<protein>
    <recommendedName>
        <fullName evidence="3">Transposase</fullName>
    </recommendedName>
</protein>
<organism evidence="1 2">
    <name type="scientific">Chitinophaga filiformis</name>
    <name type="common">Myxococcus filiformis</name>
    <name type="synonym">Flexibacter filiformis</name>
    <dbReference type="NCBI Taxonomy" id="104663"/>
    <lineage>
        <taxon>Bacteria</taxon>
        <taxon>Pseudomonadati</taxon>
        <taxon>Bacteroidota</taxon>
        <taxon>Chitinophagia</taxon>
        <taxon>Chitinophagales</taxon>
        <taxon>Chitinophagaceae</taxon>
        <taxon>Chitinophaga</taxon>
    </lineage>
</organism>
<proteinExistence type="predicted"/>
<evidence type="ECO:0000313" key="1">
    <source>
        <dbReference type="EMBL" id="UPK68018.1"/>
    </source>
</evidence>
<accession>A0ABY4HYK6</accession>
<dbReference type="Proteomes" id="UP000830198">
    <property type="component" value="Chromosome"/>
</dbReference>
<keyword evidence="2" id="KW-1185">Reference proteome</keyword>
<reference evidence="1 2" key="1">
    <citation type="submission" date="2022-04" db="EMBL/GenBank/DDBJ databases">
        <title>The arsenic-methylating capacity of Chitinophaga filiformis YT5 during chitin decomposition.</title>
        <authorList>
            <person name="Chen G."/>
            <person name="Liang Y."/>
        </authorList>
    </citation>
    <scope>NUCLEOTIDE SEQUENCE [LARGE SCALE GENOMIC DNA]</scope>
    <source>
        <strain evidence="1 2">YT5</strain>
    </source>
</reference>
<name>A0ABY4HYK6_CHIFI</name>